<evidence type="ECO:0000256" key="6">
    <source>
        <dbReference type="ARBA" id="ARBA00022840"/>
    </source>
</evidence>
<dbReference type="InterPro" id="IPR050388">
    <property type="entry name" value="ABC_Ni/Peptide_Import"/>
</dbReference>
<organism evidence="9 10">
    <name type="scientific">Paramicrobacterium agarici</name>
    <dbReference type="NCBI Taxonomy" id="630514"/>
    <lineage>
        <taxon>Bacteria</taxon>
        <taxon>Bacillati</taxon>
        <taxon>Actinomycetota</taxon>
        <taxon>Actinomycetes</taxon>
        <taxon>Micrococcales</taxon>
        <taxon>Microbacteriaceae</taxon>
        <taxon>Paramicrobacterium</taxon>
    </lineage>
</organism>
<dbReference type="Gene3D" id="3.40.50.300">
    <property type="entry name" value="P-loop containing nucleotide triphosphate hydrolases"/>
    <property type="match status" value="1"/>
</dbReference>
<evidence type="ECO:0000256" key="7">
    <source>
        <dbReference type="ARBA" id="ARBA00023136"/>
    </source>
</evidence>
<name>A0A2A9DU30_9MICO</name>
<evidence type="ECO:0000313" key="9">
    <source>
        <dbReference type="EMBL" id="PFG30094.1"/>
    </source>
</evidence>
<keyword evidence="7" id="KW-0472">Membrane</keyword>
<dbReference type="CDD" id="cd03257">
    <property type="entry name" value="ABC_NikE_OppD_transporters"/>
    <property type="match status" value="1"/>
</dbReference>
<dbReference type="GO" id="GO:0005524">
    <property type="term" value="F:ATP binding"/>
    <property type="evidence" value="ECO:0007669"/>
    <property type="project" value="UniProtKB-KW"/>
</dbReference>
<comment type="subcellular location">
    <subcellularLocation>
        <location evidence="1">Cell membrane</location>
        <topology evidence="1">Peripheral membrane protein</topology>
    </subcellularLocation>
</comment>
<keyword evidence="4" id="KW-1003">Cell membrane</keyword>
<dbReference type="PROSITE" id="PS00211">
    <property type="entry name" value="ABC_TRANSPORTER_1"/>
    <property type="match status" value="1"/>
</dbReference>
<dbReference type="SMART" id="SM00382">
    <property type="entry name" value="AAA"/>
    <property type="match status" value="1"/>
</dbReference>
<evidence type="ECO:0000256" key="2">
    <source>
        <dbReference type="ARBA" id="ARBA00005417"/>
    </source>
</evidence>
<dbReference type="AlphaFoldDB" id="A0A2A9DU30"/>
<keyword evidence="5" id="KW-0547">Nucleotide-binding</keyword>
<evidence type="ECO:0000259" key="8">
    <source>
        <dbReference type="PROSITE" id="PS50893"/>
    </source>
</evidence>
<dbReference type="InterPro" id="IPR017871">
    <property type="entry name" value="ABC_transporter-like_CS"/>
</dbReference>
<dbReference type="RefSeq" id="WP_211288429.1">
    <property type="nucleotide sequence ID" value="NZ_PDJE01000001.1"/>
</dbReference>
<dbReference type="Pfam" id="PF00005">
    <property type="entry name" value="ABC_tran"/>
    <property type="match status" value="1"/>
</dbReference>
<evidence type="ECO:0000313" key="10">
    <source>
        <dbReference type="Proteomes" id="UP000221369"/>
    </source>
</evidence>
<dbReference type="Proteomes" id="UP000221369">
    <property type="component" value="Unassembled WGS sequence"/>
</dbReference>
<evidence type="ECO:0000256" key="3">
    <source>
        <dbReference type="ARBA" id="ARBA00022448"/>
    </source>
</evidence>
<dbReference type="PROSITE" id="PS50893">
    <property type="entry name" value="ABC_TRANSPORTER_2"/>
    <property type="match status" value="1"/>
</dbReference>
<dbReference type="PANTHER" id="PTHR43297">
    <property type="entry name" value="OLIGOPEPTIDE TRANSPORT ATP-BINDING PROTEIN APPD"/>
    <property type="match status" value="1"/>
</dbReference>
<evidence type="ECO:0000256" key="4">
    <source>
        <dbReference type="ARBA" id="ARBA00022475"/>
    </source>
</evidence>
<dbReference type="GO" id="GO:0005886">
    <property type="term" value="C:plasma membrane"/>
    <property type="evidence" value="ECO:0007669"/>
    <property type="project" value="UniProtKB-SubCell"/>
</dbReference>
<dbReference type="InterPro" id="IPR003439">
    <property type="entry name" value="ABC_transporter-like_ATP-bd"/>
</dbReference>
<keyword evidence="3" id="KW-0813">Transport</keyword>
<dbReference type="Pfam" id="PF08352">
    <property type="entry name" value="oligo_HPY"/>
    <property type="match status" value="1"/>
</dbReference>
<reference evidence="9 10" key="1">
    <citation type="submission" date="2017-10" db="EMBL/GenBank/DDBJ databases">
        <title>Sequencing the genomes of 1000 actinobacteria strains.</title>
        <authorList>
            <person name="Klenk H.-P."/>
        </authorList>
    </citation>
    <scope>NUCLEOTIDE SEQUENCE [LARGE SCALE GENOMIC DNA]</scope>
    <source>
        <strain evidence="9 10">DSM 21798</strain>
    </source>
</reference>
<accession>A0A2A9DU30</accession>
<proteinExistence type="inferred from homology"/>
<dbReference type="InterPro" id="IPR013563">
    <property type="entry name" value="Oligopep_ABC_C"/>
</dbReference>
<sequence>MTITTPPRTQTEPLLEIRDLSVDYGYDENAVTALSNVNLTLHRGEILGLAGESGCGKSTLAYAATRLLPPPGVITGGEVMFTSSRGGGSGDLLRMSDKQLRAQRWRDTAIVFQGSMNALNPVYRVGKQLMDGIAAHEKIPRKAMRERAAELLTMVGISADRLDSYPHQLSGGMRQRVMIAMALALEPELVIMDEPTTALDVVMQRQIVEQIIELKDELGFSVIFITHDVSLLIELADRIAIMYAGEIVEDAGSREVYHEPRHPYTAGLLHSFPPLRGPKRELGGIPGSPPDLLSLPSGCRFRTRCPYAFGACARVVPQLGDTLYGDDEAHRGVACHLHDATIDGPSVPPELAVRPEGRTLLGVNPRESGKIS</sequence>
<keyword evidence="10" id="KW-1185">Reference proteome</keyword>
<comment type="similarity">
    <text evidence="2">Belongs to the ABC transporter superfamily.</text>
</comment>
<evidence type="ECO:0000256" key="1">
    <source>
        <dbReference type="ARBA" id="ARBA00004202"/>
    </source>
</evidence>
<dbReference type="PANTHER" id="PTHR43297:SF2">
    <property type="entry name" value="DIPEPTIDE TRANSPORT ATP-BINDING PROTEIN DPPD"/>
    <property type="match status" value="1"/>
</dbReference>
<keyword evidence="6 9" id="KW-0067">ATP-binding</keyword>
<dbReference type="NCBIfam" id="TIGR01727">
    <property type="entry name" value="oligo_HPY"/>
    <property type="match status" value="1"/>
</dbReference>
<comment type="caution">
    <text evidence="9">The sequence shown here is derived from an EMBL/GenBank/DDBJ whole genome shotgun (WGS) entry which is preliminary data.</text>
</comment>
<evidence type="ECO:0000256" key="5">
    <source>
        <dbReference type="ARBA" id="ARBA00022741"/>
    </source>
</evidence>
<protein>
    <submittedName>
        <fullName evidence="9">Peptide/nickel transport system ATP-binding protein</fullName>
    </submittedName>
</protein>
<dbReference type="InterPro" id="IPR003593">
    <property type="entry name" value="AAA+_ATPase"/>
</dbReference>
<gene>
    <name evidence="9" type="ORF">ATJ78_1015</name>
</gene>
<feature type="domain" description="ABC transporter" evidence="8">
    <location>
        <begin position="15"/>
        <end position="269"/>
    </location>
</feature>
<dbReference type="InterPro" id="IPR027417">
    <property type="entry name" value="P-loop_NTPase"/>
</dbReference>
<dbReference type="FunFam" id="3.40.50.300:FF:000016">
    <property type="entry name" value="Oligopeptide ABC transporter ATP-binding component"/>
    <property type="match status" value="1"/>
</dbReference>
<dbReference type="GO" id="GO:0015833">
    <property type="term" value="P:peptide transport"/>
    <property type="evidence" value="ECO:0007669"/>
    <property type="project" value="InterPro"/>
</dbReference>
<dbReference type="SUPFAM" id="SSF52540">
    <property type="entry name" value="P-loop containing nucleoside triphosphate hydrolases"/>
    <property type="match status" value="1"/>
</dbReference>
<dbReference type="GO" id="GO:0016887">
    <property type="term" value="F:ATP hydrolysis activity"/>
    <property type="evidence" value="ECO:0007669"/>
    <property type="project" value="InterPro"/>
</dbReference>
<dbReference type="EMBL" id="PDJE01000001">
    <property type="protein sequence ID" value="PFG30094.1"/>
    <property type="molecule type" value="Genomic_DNA"/>
</dbReference>